<dbReference type="Gene3D" id="3.40.920.10">
    <property type="entry name" value="Pyruvate-ferredoxin oxidoreductase, PFOR, domain III"/>
    <property type="match status" value="1"/>
</dbReference>
<dbReference type="SUPFAM" id="SSF52518">
    <property type="entry name" value="Thiamin diphosphate-binding fold (THDP-binding)"/>
    <property type="match status" value="2"/>
</dbReference>
<dbReference type="Pfam" id="PF20169">
    <property type="entry name" value="DUF6537"/>
    <property type="match status" value="1"/>
</dbReference>
<dbReference type="Pfam" id="PF01558">
    <property type="entry name" value="POR"/>
    <property type="match status" value="1"/>
</dbReference>
<keyword evidence="1" id="KW-0560">Oxidoreductase</keyword>
<dbReference type="NCBIfam" id="NF009588">
    <property type="entry name" value="PRK13029.1"/>
    <property type="match status" value="1"/>
</dbReference>
<protein>
    <submittedName>
        <fullName evidence="4">Indolepyruvate ferredoxin oxidoreductase family protein</fullName>
    </submittedName>
</protein>
<comment type="caution">
    <text evidence="4">The sequence shown here is derived from an EMBL/GenBank/DDBJ whole genome shotgun (WGS) entry which is preliminary data.</text>
</comment>
<evidence type="ECO:0000313" key="5">
    <source>
        <dbReference type="Proteomes" id="UP000541347"/>
    </source>
</evidence>
<dbReference type="SUPFAM" id="SSF52922">
    <property type="entry name" value="TK C-terminal domain-like"/>
    <property type="match status" value="1"/>
</dbReference>
<dbReference type="PANTHER" id="PTHR48084">
    <property type="entry name" value="2-OXOGLUTARATE OXIDOREDUCTASE SUBUNIT KORB-RELATED"/>
    <property type="match status" value="1"/>
</dbReference>
<sequence length="1159" mass="123546">MARKTVALDDKYDLTAGRIYVSGTQALIRLALMQKARDRVAGHHTAGYVTGYRGSPLGGLDQQFERAARQLAAEDILFRTAINEDLAATALWGTQQAAMRGEGRFEGVFGFWYGKGPGVDRSGDAFRHANLAGTAPLGGVLALMGDDHTCESSTTAHQSEFAFVDAMMPILNPAGVQEILDFGLIGLALSRYAGVWAGLKCVKDTVESTATVDGRPDRVTLRLPEFVLPPEGVSIRPRDHPLAQEARLHQVKLPAARAFLSANAVDRLVLAGGPSPRIGLLTTGKSHLDTLQALADLGLDEGEAARHGLRLLKIGCPWPLDAEAVRRFAEGLELVLVIEEKRALIEPQVKEALYGRANAPVVIGKRDEAQESLFQSHGALDSNRIALAIGRRLLARRPDERLAARLAEVDRLQQALAASSDVATRIPYFCPGCPHNSSTPIPEGSRAYAGIGCHYMVQWMDRNTEGYTQMGGEGANWIGEAPFSTRAHVFQNLGDGTYNHSGSMAIRAARAAGVTMTYKILFNDAVAMTGGQRNDGGLTVPQIAAQVAAEGVGRIAVVTDEPAKYPSATAWPQGTTIDHRDDLLAVERELAAHPGLSVLIYDQTCAAEKRRRRKRGAMPDPDRRVVINDLVCEGCGDCGVQSNCVAIQPLETEWGRKRRIDQSACNKDFSCLKGFCPSFVTLEGAVLRGARAIPEPPAVAAPETSALDGVRGILITGVGGTGVVTVGAILGMAAHLEGRGCGLIDMAGLAQKGGAVTTHLKLAPRPEDISTLRIAAGGADVLIGCDIVFAGSARVLAACDPARTVAVVNTHEVMPGDFARNADFSLPGRRLERALRARCRPGQALFLDAHAAAERLFGDSIAANLMMLGAACQTGAVPLSPDSLEAAIRLNGVAVAMNLAAFRWGRVAVADPAALQRALAGAGVPQAVGSDDPAQQSLETLLARRVAFLTAYQDPAYAERYRRRIETLAAREAAVLGTTGGAEAGIARVAAQQLFRLMAIKDEYEVARLYTDGQFAARLAAGFETPGRMVLHLAPPLLSRVDPRTGRPAKRAFGPWVLPLLRLLAKGKRLRGTVLDLFGRTAERRMERRLLADYEATLDEIAADLTADRAEAARALAAWPEQIRGFGPVKEASVPAARSRQAAALAAFRTAGRVPEAAE</sequence>
<feature type="domain" description="Pyruvate/ketoisovalerate oxidoreductase catalytic" evidence="2">
    <location>
        <begin position="719"/>
        <end position="905"/>
    </location>
</feature>
<dbReference type="Proteomes" id="UP000541347">
    <property type="component" value="Unassembled WGS sequence"/>
</dbReference>
<dbReference type="PANTHER" id="PTHR48084:SF3">
    <property type="entry name" value="SUBUNIT OF PYRUVATE:FLAVODOXIN OXIDOREDUCTASE"/>
    <property type="match status" value="1"/>
</dbReference>
<dbReference type="InterPro" id="IPR046667">
    <property type="entry name" value="DUF6537"/>
</dbReference>
<evidence type="ECO:0000313" key="4">
    <source>
        <dbReference type="EMBL" id="NBN65331.1"/>
    </source>
</evidence>
<gene>
    <name evidence="4" type="ORF">GWI71_16690</name>
</gene>
<evidence type="ECO:0000259" key="2">
    <source>
        <dbReference type="Pfam" id="PF01558"/>
    </source>
</evidence>
<dbReference type="NCBIfam" id="NF009589">
    <property type="entry name" value="PRK13030.1"/>
    <property type="match status" value="1"/>
</dbReference>
<dbReference type="Gene3D" id="3.40.50.970">
    <property type="match status" value="1"/>
</dbReference>
<feature type="domain" description="DUF6537" evidence="3">
    <location>
        <begin position="939"/>
        <end position="1142"/>
    </location>
</feature>
<organism evidence="4 5">
    <name type="scientific">Pannonibacter tanglangensis</name>
    <dbReference type="NCBI Taxonomy" id="2750084"/>
    <lineage>
        <taxon>Bacteria</taxon>
        <taxon>Pseudomonadati</taxon>
        <taxon>Pseudomonadota</taxon>
        <taxon>Alphaproteobacteria</taxon>
        <taxon>Hyphomicrobiales</taxon>
        <taxon>Stappiaceae</taxon>
        <taxon>Pannonibacter</taxon>
    </lineage>
</organism>
<evidence type="ECO:0000256" key="1">
    <source>
        <dbReference type="ARBA" id="ARBA00023002"/>
    </source>
</evidence>
<evidence type="ECO:0000259" key="3">
    <source>
        <dbReference type="Pfam" id="PF20169"/>
    </source>
</evidence>
<name>A0ABW9ZP32_9HYPH</name>
<accession>A0ABW9ZP32</accession>
<dbReference type="EMBL" id="JAABLP010000004">
    <property type="protein sequence ID" value="NBN65331.1"/>
    <property type="molecule type" value="Genomic_DNA"/>
</dbReference>
<dbReference type="InterPro" id="IPR002869">
    <property type="entry name" value="Pyrv_flavodox_OxRed_cen"/>
</dbReference>
<dbReference type="InterPro" id="IPR019752">
    <property type="entry name" value="Pyrv/ketoisovalerate_OxRed_cat"/>
</dbReference>
<keyword evidence="5" id="KW-1185">Reference proteome</keyword>
<dbReference type="InterPro" id="IPR002880">
    <property type="entry name" value="Pyrv_Fd/Flavodoxin_OxRdtase_N"/>
</dbReference>
<reference evidence="4 5" key="1">
    <citation type="submission" date="2020-01" db="EMBL/GenBank/DDBJ databases">
        <authorList>
            <person name="Peng S.Y."/>
            <person name="Li J."/>
            <person name="Wang M."/>
            <person name="Wang L."/>
            <person name="Wang C.Q."/>
            <person name="Wang J.R."/>
        </authorList>
    </citation>
    <scope>NUCLEOTIDE SEQUENCE [LARGE SCALE GENOMIC DNA]</scope>
    <source>
        <strain evidence="4 5">XCT-34</strain>
    </source>
</reference>
<dbReference type="RefSeq" id="WP_161677314.1">
    <property type="nucleotide sequence ID" value="NZ_JAABLP010000004.1"/>
</dbReference>
<proteinExistence type="predicted"/>
<dbReference type="SUPFAM" id="SSF53323">
    <property type="entry name" value="Pyruvate-ferredoxin oxidoreductase, PFOR, domain III"/>
    <property type="match status" value="1"/>
</dbReference>
<dbReference type="InterPro" id="IPR029061">
    <property type="entry name" value="THDP-binding"/>
</dbReference>
<dbReference type="InterPro" id="IPR009014">
    <property type="entry name" value="Transketo_C/PFOR_II"/>
</dbReference>
<dbReference type="InterPro" id="IPR051457">
    <property type="entry name" value="2-oxoacid:Fd_oxidoreductase"/>
</dbReference>
<dbReference type="CDD" id="cd07034">
    <property type="entry name" value="TPP_PYR_PFOR_IOR-alpha_like"/>
    <property type="match status" value="1"/>
</dbReference>